<dbReference type="SUPFAM" id="SSF81665">
    <property type="entry name" value="Calcium ATPase, transmembrane domain M"/>
    <property type="match status" value="1"/>
</dbReference>
<dbReference type="EMBL" id="BPLF01000001">
    <property type="protein sequence ID" value="GIX61568.1"/>
    <property type="molecule type" value="Genomic_DNA"/>
</dbReference>
<dbReference type="InterPro" id="IPR036412">
    <property type="entry name" value="HAD-like_sf"/>
</dbReference>
<protein>
    <submittedName>
        <fullName evidence="9">P-type ATPase, putative</fullName>
    </submittedName>
</protein>
<accession>A0AAV4LNU4</accession>
<dbReference type="Pfam" id="PF16212">
    <property type="entry name" value="PhoLip_ATPase_C"/>
    <property type="match status" value="2"/>
</dbReference>
<evidence type="ECO:0000256" key="6">
    <source>
        <dbReference type="ARBA" id="ARBA00023136"/>
    </source>
</evidence>
<feature type="domain" description="P-type ATPase C-terminal" evidence="8">
    <location>
        <begin position="129"/>
        <end position="234"/>
    </location>
</feature>
<feature type="transmembrane region" description="Helical" evidence="7">
    <location>
        <begin position="158"/>
        <end position="180"/>
    </location>
</feature>
<comment type="subcellular location">
    <subcellularLocation>
        <location evidence="1">Membrane</location>
        <topology evidence="1">Multi-pass membrane protein</topology>
    </subcellularLocation>
</comment>
<gene>
    <name evidence="9" type="ORF">BcabD6B2_10030</name>
</gene>
<dbReference type="PANTHER" id="PTHR24092:SF150">
    <property type="entry name" value="PHOSPHOLIPID-TRANSPORTING ATPASE"/>
    <property type="match status" value="1"/>
</dbReference>
<dbReference type="GeneID" id="94193051"/>
<keyword evidence="10" id="KW-1185">Reference proteome</keyword>
<dbReference type="InterPro" id="IPR023214">
    <property type="entry name" value="HAD_sf"/>
</dbReference>
<reference evidence="9 10" key="1">
    <citation type="submission" date="2021-06" db="EMBL/GenBank/DDBJ databases">
        <title>Genome sequence of Babesia caballi.</title>
        <authorList>
            <person name="Yamagishi J."/>
            <person name="Kidaka T."/>
            <person name="Ochi A."/>
        </authorList>
    </citation>
    <scope>NUCLEOTIDE SEQUENCE [LARGE SCALE GENOMIC DNA]</scope>
    <source>
        <strain evidence="9">USDA-D6B2</strain>
    </source>
</reference>
<feature type="transmembrane region" description="Helical" evidence="7">
    <location>
        <begin position="313"/>
        <end position="333"/>
    </location>
</feature>
<evidence type="ECO:0000256" key="4">
    <source>
        <dbReference type="ARBA" id="ARBA00022842"/>
    </source>
</evidence>
<keyword evidence="6 7" id="KW-0472">Membrane</keyword>
<dbReference type="AlphaFoldDB" id="A0AAV4LNU4"/>
<evidence type="ECO:0000256" key="1">
    <source>
        <dbReference type="ARBA" id="ARBA00004141"/>
    </source>
</evidence>
<dbReference type="GO" id="GO:0046872">
    <property type="term" value="F:metal ion binding"/>
    <property type="evidence" value="ECO:0007669"/>
    <property type="project" value="UniProtKB-KW"/>
</dbReference>
<keyword evidence="5 7" id="KW-1133">Transmembrane helix</keyword>
<proteinExistence type="predicted"/>
<feature type="transmembrane region" description="Helical" evidence="7">
    <location>
        <begin position="345"/>
        <end position="367"/>
    </location>
</feature>
<evidence type="ECO:0000313" key="9">
    <source>
        <dbReference type="EMBL" id="GIX61568.1"/>
    </source>
</evidence>
<keyword evidence="4" id="KW-0460">Magnesium</keyword>
<comment type="caution">
    <text evidence="9">The sequence shown here is derived from an EMBL/GenBank/DDBJ whole genome shotgun (WGS) entry which is preliminary data.</text>
</comment>
<evidence type="ECO:0000256" key="2">
    <source>
        <dbReference type="ARBA" id="ARBA00022692"/>
    </source>
</evidence>
<dbReference type="Gene3D" id="3.40.50.1000">
    <property type="entry name" value="HAD superfamily/HAD-like"/>
    <property type="match status" value="1"/>
</dbReference>
<keyword evidence="3" id="KW-0479">Metal-binding</keyword>
<dbReference type="RefSeq" id="XP_067713639.1">
    <property type="nucleotide sequence ID" value="XM_067857538.1"/>
</dbReference>
<feature type="domain" description="P-type ATPase C-terminal" evidence="8">
    <location>
        <begin position="260"/>
        <end position="415"/>
    </location>
</feature>
<dbReference type="SUPFAM" id="SSF56784">
    <property type="entry name" value="HAD-like"/>
    <property type="match status" value="1"/>
</dbReference>
<evidence type="ECO:0000313" key="10">
    <source>
        <dbReference type="Proteomes" id="UP001497744"/>
    </source>
</evidence>
<dbReference type="InterPro" id="IPR023298">
    <property type="entry name" value="ATPase_P-typ_TM_dom_sf"/>
</dbReference>
<feature type="transmembrane region" description="Helical" evidence="7">
    <location>
        <begin position="192"/>
        <end position="212"/>
    </location>
</feature>
<name>A0AAV4LNU4_BABCB</name>
<evidence type="ECO:0000256" key="3">
    <source>
        <dbReference type="ARBA" id="ARBA00022723"/>
    </source>
</evidence>
<dbReference type="InterPro" id="IPR032630">
    <property type="entry name" value="P_typ_ATPase_c"/>
</dbReference>
<evidence type="ECO:0000256" key="5">
    <source>
        <dbReference type="ARBA" id="ARBA00022989"/>
    </source>
</evidence>
<dbReference type="GO" id="GO:0005886">
    <property type="term" value="C:plasma membrane"/>
    <property type="evidence" value="ECO:0007669"/>
    <property type="project" value="TreeGrafter"/>
</dbReference>
<feature type="transmembrane region" description="Helical" evidence="7">
    <location>
        <begin position="387"/>
        <end position="408"/>
    </location>
</feature>
<sequence>MEKNCNASMEKWTTCSSSREDIPTGLQRRQGSAPMFSDFCVTVTGDVLQTVYADEALKERFFRLAQFAGVVIACRTTHKQKFQLTRDNTKFNKHSTSLAIGDGANDVDMILTANVGVGIDGREGRQACRAADFTIGEFRFLRQLLFVHGREALRKNTFLLYFCIFRNFSFSFVNVIYNFYTGFSGVSVFNTWSKQIINLCFTSFPLMLYVILDRELPHSLLTRYPILYNTWSSKPINNLLRSLMRPLRSNWLVDRVRARLGQRRGLYDPFEFWGYILAALWLSLFETLMILTLTNTTDFSYVDGSPLTFGFNLFSQTMYVHHVLAVNAIVCLVTKSWFWPNHVFLWSETLALLAFWLIASLVPTFAFVPEAHVFYGTFECLHTSLTYYGVLLLTLVVTLFPFWGYLYYRTVFNPSLEDRITLELQRGTFAGIQLRRPSVAYVENEAVLARSRLSGFAFAIDQRDALMAAIQRTIHKIFNN</sequence>
<organism evidence="9 10">
    <name type="scientific">Babesia caballi</name>
    <dbReference type="NCBI Taxonomy" id="5871"/>
    <lineage>
        <taxon>Eukaryota</taxon>
        <taxon>Sar</taxon>
        <taxon>Alveolata</taxon>
        <taxon>Apicomplexa</taxon>
        <taxon>Aconoidasida</taxon>
        <taxon>Piroplasmida</taxon>
        <taxon>Babesiidae</taxon>
        <taxon>Babesia</taxon>
    </lineage>
</organism>
<evidence type="ECO:0000256" key="7">
    <source>
        <dbReference type="SAM" id="Phobius"/>
    </source>
</evidence>
<keyword evidence="2 7" id="KW-0812">Transmembrane</keyword>
<dbReference type="GO" id="GO:0140326">
    <property type="term" value="F:ATPase-coupled intramembrane lipid transporter activity"/>
    <property type="evidence" value="ECO:0007669"/>
    <property type="project" value="TreeGrafter"/>
</dbReference>
<dbReference type="Proteomes" id="UP001497744">
    <property type="component" value="Unassembled WGS sequence"/>
</dbReference>
<feature type="transmembrane region" description="Helical" evidence="7">
    <location>
        <begin position="272"/>
        <end position="293"/>
    </location>
</feature>
<dbReference type="GO" id="GO:0045332">
    <property type="term" value="P:phospholipid translocation"/>
    <property type="evidence" value="ECO:0007669"/>
    <property type="project" value="TreeGrafter"/>
</dbReference>
<evidence type="ECO:0000259" key="8">
    <source>
        <dbReference type="Pfam" id="PF16212"/>
    </source>
</evidence>
<dbReference type="PANTHER" id="PTHR24092">
    <property type="entry name" value="PROBABLE PHOSPHOLIPID-TRANSPORTING ATPASE"/>
    <property type="match status" value="1"/>
</dbReference>